<comment type="caution">
    <text evidence="1">The sequence shown here is derived from an EMBL/GenBank/DDBJ whole genome shotgun (WGS) entry which is preliminary data.</text>
</comment>
<reference evidence="1 2" key="1">
    <citation type="submission" date="2015-01" db="EMBL/GenBank/DDBJ databases">
        <title>Draft genome sequences of the supercritical CO2 tolerant bacteria Bacillus subterraneus MITOT1 and Bacillus cereus MIT0214.</title>
        <authorList>
            <person name="Peet K.C."/>
            <person name="Thompson J.R."/>
        </authorList>
    </citation>
    <scope>NUCLEOTIDE SEQUENCE [LARGE SCALE GENOMIC DNA]</scope>
    <source>
        <strain evidence="1 2">MITOT1</strain>
    </source>
</reference>
<gene>
    <name evidence="1" type="ORF">UB32_04520</name>
</gene>
<dbReference type="EMBL" id="JXIQ01000025">
    <property type="protein sequence ID" value="KIY23121.1"/>
    <property type="molecule type" value="Genomic_DNA"/>
</dbReference>
<name>A0A0D6ZDH6_9BACI</name>
<protein>
    <submittedName>
        <fullName evidence="1">Uncharacterized protein</fullName>
    </submittedName>
</protein>
<evidence type="ECO:0000313" key="1">
    <source>
        <dbReference type="EMBL" id="KIY23121.1"/>
    </source>
</evidence>
<dbReference type="AlphaFoldDB" id="A0A0D6ZDH6"/>
<evidence type="ECO:0000313" key="2">
    <source>
        <dbReference type="Proteomes" id="UP000032512"/>
    </source>
</evidence>
<dbReference type="RefSeq" id="WP_044391580.1">
    <property type="nucleotide sequence ID" value="NZ_JXIQ01000025.1"/>
</dbReference>
<proteinExistence type="predicted"/>
<sequence length="105" mass="11692">MGDLTEESFFLFVPQTARVFFLNNRIAVAAASANAFSFLNPFQLISCAFSLLQKMSLPTGKFVVDFHLQVIAHAGHTKVKSGAVYIRSRLLSVKILDEDRNKQSI</sequence>
<keyword evidence="2" id="KW-1185">Reference proteome</keyword>
<dbReference type="Proteomes" id="UP000032512">
    <property type="component" value="Unassembled WGS sequence"/>
</dbReference>
<dbReference type="PATRIC" id="fig|285983.3.peg.3392"/>
<accession>A0A0D6ZDH6</accession>
<organism evidence="1 2">
    <name type="scientific">Mesobacillus subterraneus</name>
    <dbReference type="NCBI Taxonomy" id="285983"/>
    <lineage>
        <taxon>Bacteria</taxon>
        <taxon>Bacillati</taxon>
        <taxon>Bacillota</taxon>
        <taxon>Bacilli</taxon>
        <taxon>Bacillales</taxon>
        <taxon>Bacillaceae</taxon>
        <taxon>Mesobacillus</taxon>
    </lineage>
</organism>